<feature type="domain" description="Methyltransferase" evidence="2">
    <location>
        <begin position="122"/>
        <end position="271"/>
    </location>
</feature>
<evidence type="ECO:0000313" key="4">
    <source>
        <dbReference type="Proteomes" id="UP001162640"/>
    </source>
</evidence>
<dbReference type="Pfam" id="PF13679">
    <property type="entry name" value="Methyltransf_32"/>
    <property type="match status" value="1"/>
</dbReference>
<gene>
    <name evidence="3" type="ORF">TL16_g05826</name>
</gene>
<dbReference type="InterPro" id="IPR025714">
    <property type="entry name" value="Methyltranfer_dom"/>
</dbReference>
<evidence type="ECO:0000259" key="2">
    <source>
        <dbReference type="Pfam" id="PF13679"/>
    </source>
</evidence>
<evidence type="ECO:0000256" key="1">
    <source>
        <dbReference type="SAM" id="MobiDB-lite"/>
    </source>
</evidence>
<name>A0A9W7AJM7_9STRA</name>
<feature type="compositionally biased region" description="Low complexity" evidence="1">
    <location>
        <begin position="8"/>
        <end position="24"/>
    </location>
</feature>
<organism evidence="3 4">
    <name type="scientific">Triparma laevis f. inornata</name>
    <dbReference type="NCBI Taxonomy" id="1714386"/>
    <lineage>
        <taxon>Eukaryota</taxon>
        <taxon>Sar</taxon>
        <taxon>Stramenopiles</taxon>
        <taxon>Ochrophyta</taxon>
        <taxon>Bolidophyceae</taxon>
        <taxon>Parmales</taxon>
        <taxon>Triparmaceae</taxon>
        <taxon>Triparma</taxon>
    </lineage>
</organism>
<reference evidence="4" key="1">
    <citation type="journal article" date="2023" name="Commun. Biol.">
        <title>Genome analysis of Parmales, the sister group of diatoms, reveals the evolutionary specialization of diatoms from phago-mixotrophs to photoautotrophs.</title>
        <authorList>
            <person name="Ban H."/>
            <person name="Sato S."/>
            <person name="Yoshikawa S."/>
            <person name="Yamada K."/>
            <person name="Nakamura Y."/>
            <person name="Ichinomiya M."/>
            <person name="Sato N."/>
            <person name="Blanc-Mathieu R."/>
            <person name="Endo H."/>
            <person name="Kuwata A."/>
            <person name="Ogata H."/>
        </authorList>
    </citation>
    <scope>NUCLEOTIDE SEQUENCE [LARGE SCALE GENOMIC DNA]</scope>
</reference>
<feature type="region of interest" description="Disordered" evidence="1">
    <location>
        <begin position="1"/>
        <end position="41"/>
    </location>
</feature>
<proteinExistence type="predicted"/>
<dbReference type="Proteomes" id="UP001162640">
    <property type="component" value="Unassembled WGS sequence"/>
</dbReference>
<comment type="caution">
    <text evidence="3">The sequence shown here is derived from an EMBL/GenBank/DDBJ whole genome shotgun (WGS) entry which is preliminary data.</text>
</comment>
<protein>
    <recommendedName>
        <fullName evidence="2">Methyltransferase domain-containing protein</fullName>
    </recommendedName>
</protein>
<evidence type="ECO:0000313" key="3">
    <source>
        <dbReference type="EMBL" id="GMH72086.1"/>
    </source>
</evidence>
<accession>A0A9W7AJM7</accession>
<sequence length="330" mass="36505">MTSPPHPSTTSTTTPPHTSTTSTTNPHLQPNPHPSSFNPSTTTFLSPLSSKALSRNRLHRYYDSEDKSIPRLPPSYALNPNASSTNAILQQIIVQFVWNKVPIDAKEVQESFEFYLRTRKRLLRKTNATKDKTIVVKDYCAGHGLTGLLFLCCNPKLASTSSMRLQSIDIKVPPAHAEIVESLEQVCPWIRGKHEFLIADINDDYVDNNNNNNNDDYVNNSNNNNDDSYTITLALHACGSLTDAVIAKATTSSATSSSASATSRLALMPCCPPPSNSLQIPLGIKRLYGNREASDIERCYVLKAKGYHVDFTSIPKEITVMNRIIIAERD</sequence>
<dbReference type="AlphaFoldDB" id="A0A9W7AJM7"/>
<dbReference type="EMBL" id="BLQM01000172">
    <property type="protein sequence ID" value="GMH72086.1"/>
    <property type="molecule type" value="Genomic_DNA"/>
</dbReference>